<dbReference type="EMBL" id="AZEE01000025">
    <property type="protein sequence ID" value="KRK98974.1"/>
    <property type="molecule type" value="Genomic_DNA"/>
</dbReference>
<keyword evidence="7" id="KW-0028">Amino-acid biosynthesis</keyword>
<dbReference type="GO" id="GO:0000105">
    <property type="term" value="P:L-histidine biosynthetic process"/>
    <property type="evidence" value="ECO:0007669"/>
    <property type="project" value="UniProtKB-UniRule"/>
</dbReference>
<comment type="similarity">
    <text evidence="7">Belongs to the class-II pyridoxal-phosphate-dependent aminotransferase family. Histidinol-phosphate aminotransferase subfamily.</text>
</comment>
<dbReference type="InterPro" id="IPR015421">
    <property type="entry name" value="PyrdxlP-dep_Trfase_major"/>
</dbReference>
<keyword evidence="4 7" id="KW-0808">Transferase</keyword>
<dbReference type="AlphaFoldDB" id="A0A0R1LTA7"/>
<proteinExistence type="inferred from homology"/>
<dbReference type="RefSeq" id="WP_056946650.1">
    <property type="nucleotide sequence ID" value="NZ_AZEE01000025.1"/>
</dbReference>
<feature type="modified residue" description="N6-(pyridoxal phosphate)lysine" evidence="7">
    <location>
        <position position="223"/>
    </location>
</feature>
<evidence type="ECO:0000256" key="3">
    <source>
        <dbReference type="ARBA" id="ARBA00022576"/>
    </source>
</evidence>
<evidence type="ECO:0000256" key="6">
    <source>
        <dbReference type="ARBA" id="ARBA00023102"/>
    </source>
</evidence>
<comment type="cofactor">
    <cofactor evidence="1 7">
        <name>pyridoxal 5'-phosphate</name>
        <dbReference type="ChEBI" id="CHEBI:597326"/>
    </cofactor>
</comment>
<evidence type="ECO:0000256" key="7">
    <source>
        <dbReference type="HAMAP-Rule" id="MF_01023"/>
    </source>
</evidence>
<dbReference type="CDD" id="cd00609">
    <property type="entry name" value="AAT_like"/>
    <property type="match status" value="1"/>
</dbReference>
<comment type="pathway">
    <text evidence="7">Amino-acid biosynthesis; L-histidine biosynthesis; L-histidine from 5-phospho-alpha-D-ribose 1-diphosphate: step 7/9.</text>
</comment>
<dbReference type="InterPro" id="IPR015424">
    <property type="entry name" value="PyrdxlP-dep_Trfase"/>
</dbReference>
<evidence type="ECO:0000313" key="10">
    <source>
        <dbReference type="Proteomes" id="UP000051160"/>
    </source>
</evidence>
<dbReference type="GO" id="GO:0004400">
    <property type="term" value="F:histidinol-phosphate transaminase activity"/>
    <property type="evidence" value="ECO:0007669"/>
    <property type="project" value="UniProtKB-UniRule"/>
</dbReference>
<dbReference type="InterPro" id="IPR015422">
    <property type="entry name" value="PyrdxlP-dep_Trfase_small"/>
</dbReference>
<protein>
    <recommendedName>
        <fullName evidence="7">Histidinol-phosphate aminotransferase</fullName>
        <ecNumber evidence="7">2.6.1.9</ecNumber>
    </recommendedName>
    <alternativeName>
        <fullName evidence="7">Imidazole acetol-phosphate transaminase</fullName>
    </alternativeName>
</protein>
<dbReference type="NCBIfam" id="TIGR01141">
    <property type="entry name" value="hisC"/>
    <property type="match status" value="1"/>
</dbReference>
<evidence type="ECO:0000256" key="5">
    <source>
        <dbReference type="ARBA" id="ARBA00022898"/>
    </source>
</evidence>
<dbReference type="HAMAP" id="MF_01023">
    <property type="entry name" value="HisC_aminotrans_2"/>
    <property type="match status" value="1"/>
</dbReference>
<dbReference type="Gene3D" id="3.40.640.10">
    <property type="entry name" value="Type I PLP-dependent aspartate aminotransferase-like (Major domain)"/>
    <property type="match status" value="1"/>
</dbReference>
<dbReference type="UniPathway" id="UPA00031">
    <property type="reaction ID" value="UER00012"/>
</dbReference>
<dbReference type="PANTHER" id="PTHR43643:SF3">
    <property type="entry name" value="HISTIDINOL-PHOSPHATE AMINOTRANSFERASE"/>
    <property type="match status" value="1"/>
</dbReference>
<keyword evidence="5 7" id="KW-0663">Pyridoxal phosphate</keyword>
<keyword evidence="3 7" id="KW-0032">Aminotransferase</keyword>
<feature type="domain" description="Aminotransferase class I/classII large" evidence="8">
    <location>
        <begin position="29"/>
        <end position="343"/>
    </location>
</feature>
<evidence type="ECO:0000259" key="8">
    <source>
        <dbReference type="Pfam" id="PF00155"/>
    </source>
</evidence>
<dbReference type="PANTHER" id="PTHR43643">
    <property type="entry name" value="HISTIDINOL-PHOSPHATE AMINOTRANSFERASE 2"/>
    <property type="match status" value="1"/>
</dbReference>
<dbReference type="STRING" id="1423776.FD04_GL000123"/>
<dbReference type="Gene3D" id="3.90.1150.10">
    <property type="entry name" value="Aspartate Aminotransferase, domain 1"/>
    <property type="match status" value="1"/>
</dbReference>
<accession>A0A0R1LTA7</accession>
<dbReference type="PATRIC" id="fig|1423776.4.peg.120"/>
<organism evidence="9 10">
    <name type="scientific">Secundilactobacillus odoratitofui DSM 19909 = JCM 15043</name>
    <dbReference type="NCBI Taxonomy" id="1423776"/>
    <lineage>
        <taxon>Bacteria</taxon>
        <taxon>Bacillati</taxon>
        <taxon>Bacillota</taxon>
        <taxon>Bacilli</taxon>
        <taxon>Lactobacillales</taxon>
        <taxon>Lactobacillaceae</taxon>
        <taxon>Secundilactobacillus</taxon>
    </lineage>
</organism>
<evidence type="ECO:0000256" key="4">
    <source>
        <dbReference type="ARBA" id="ARBA00022679"/>
    </source>
</evidence>
<dbReference type="GO" id="GO:0030170">
    <property type="term" value="F:pyridoxal phosphate binding"/>
    <property type="evidence" value="ECO:0007669"/>
    <property type="project" value="InterPro"/>
</dbReference>
<evidence type="ECO:0000256" key="1">
    <source>
        <dbReference type="ARBA" id="ARBA00001933"/>
    </source>
</evidence>
<comment type="caution">
    <text evidence="9">The sequence shown here is derived from an EMBL/GenBank/DDBJ whole genome shotgun (WGS) entry which is preliminary data.</text>
</comment>
<dbReference type="Proteomes" id="UP000051160">
    <property type="component" value="Unassembled WGS sequence"/>
</dbReference>
<evidence type="ECO:0000256" key="2">
    <source>
        <dbReference type="ARBA" id="ARBA00011738"/>
    </source>
</evidence>
<gene>
    <name evidence="7" type="primary">hisC</name>
    <name evidence="9" type="ORF">FD04_GL000123</name>
</gene>
<sequence>MVKSAIKQLTPYVPEQTLAALKAQRGLDKLVRLSANENAWGTSPKVKQAILDWGITDVNRYPDSNVAQLRGVIADRLTIDPEQLVFGDGLDEVIQLLSRTLLSPDDEVILTQPTFSEYGLHAEIEGAKLVNVAATDTGETDLNDMLRAITPKTQMIWLCNPNNPTGTYVTHQAIADFMTQVPATVTVVVDEAYIDFVTAESQASVIDLTPQFENLVVLRTFSKAYGLANFRVGYAVVAKPLARLLQTVRLPYNLSTVAEIAAVAAYQDQAFVDSVVKTVAQERAQWLNFLAELGLQFDASQANFVFFKINGAKQLSELLLDHGYLVRTGLGENWLRVTIGKPADNLVIQGLIKAFKKGQK</sequence>
<comment type="catalytic activity">
    <reaction evidence="7">
        <text>L-histidinol phosphate + 2-oxoglutarate = 3-(imidazol-4-yl)-2-oxopropyl phosphate + L-glutamate</text>
        <dbReference type="Rhea" id="RHEA:23744"/>
        <dbReference type="ChEBI" id="CHEBI:16810"/>
        <dbReference type="ChEBI" id="CHEBI:29985"/>
        <dbReference type="ChEBI" id="CHEBI:57766"/>
        <dbReference type="ChEBI" id="CHEBI:57980"/>
        <dbReference type="EC" id="2.6.1.9"/>
    </reaction>
</comment>
<name>A0A0R1LTA7_9LACO</name>
<dbReference type="Pfam" id="PF00155">
    <property type="entry name" value="Aminotran_1_2"/>
    <property type="match status" value="1"/>
</dbReference>
<dbReference type="InterPro" id="IPR005861">
    <property type="entry name" value="HisP_aminotrans"/>
</dbReference>
<evidence type="ECO:0000313" key="9">
    <source>
        <dbReference type="EMBL" id="KRK98974.1"/>
    </source>
</evidence>
<dbReference type="InterPro" id="IPR004839">
    <property type="entry name" value="Aminotransferase_I/II_large"/>
</dbReference>
<dbReference type="SUPFAM" id="SSF53383">
    <property type="entry name" value="PLP-dependent transferases"/>
    <property type="match status" value="1"/>
</dbReference>
<reference evidence="9 10" key="1">
    <citation type="journal article" date="2015" name="Genome Announc.">
        <title>Expanding the biotechnology potential of lactobacilli through comparative genomics of 213 strains and associated genera.</title>
        <authorList>
            <person name="Sun Z."/>
            <person name="Harris H.M."/>
            <person name="McCann A."/>
            <person name="Guo C."/>
            <person name="Argimon S."/>
            <person name="Zhang W."/>
            <person name="Yang X."/>
            <person name="Jeffery I.B."/>
            <person name="Cooney J.C."/>
            <person name="Kagawa T.F."/>
            <person name="Liu W."/>
            <person name="Song Y."/>
            <person name="Salvetti E."/>
            <person name="Wrobel A."/>
            <person name="Rasinkangas P."/>
            <person name="Parkhill J."/>
            <person name="Rea M.C."/>
            <person name="O'Sullivan O."/>
            <person name="Ritari J."/>
            <person name="Douillard F.P."/>
            <person name="Paul Ross R."/>
            <person name="Yang R."/>
            <person name="Briner A.E."/>
            <person name="Felis G.E."/>
            <person name="de Vos W.M."/>
            <person name="Barrangou R."/>
            <person name="Klaenhammer T.R."/>
            <person name="Caufield P.W."/>
            <person name="Cui Y."/>
            <person name="Zhang H."/>
            <person name="O'Toole P.W."/>
        </authorList>
    </citation>
    <scope>NUCLEOTIDE SEQUENCE [LARGE SCALE GENOMIC DNA]</scope>
    <source>
        <strain evidence="9 10">DSM 19909</strain>
    </source>
</reference>
<dbReference type="EC" id="2.6.1.9" evidence="7"/>
<dbReference type="OrthoDB" id="9813612at2"/>
<keyword evidence="6 7" id="KW-0368">Histidine biosynthesis</keyword>
<dbReference type="InterPro" id="IPR050106">
    <property type="entry name" value="HistidinolP_aminotransfase"/>
</dbReference>
<keyword evidence="10" id="KW-1185">Reference proteome</keyword>
<comment type="subunit">
    <text evidence="2 7">Homodimer.</text>
</comment>